<dbReference type="GO" id="GO:0016787">
    <property type="term" value="F:hydrolase activity"/>
    <property type="evidence" value="ECO:0007669"/>
    <property type="project" value="UniProtKB-KW"/>
</dbReference>
<sequence>MTRRLSGPAGKIAVDDGGTGPAIVFLHSLAGHTGQWTAQLEHVRTSRRGVALDLRGHGRSEPPSDGEYRIQPQVADVDAAVDALGLDRFAVVGHSFGAGVALEYAAARPARVTRLVVADPIGDGTQTPEEEIRPFLEALDSPGYTETIEGYWSSIAGSDGAVLERLLADLRATPRETVVQGLHAVMAYDPKPALARLRAPTLAVITPANDFPYSMHKVPPGLPHRVIEGTGHWLQIERPAEFNRILDQFLGQENG</sequence>
<dbReference type="Gene3D" id="3.40.50.1820">
    <property type="entry name" value="alpha/beta hydrolase"/>
    <property type="match status" value="1"/>
</dbReference>
<reference evidence="2" key="1">
    <citation type="submission" date="2013-10" db="EMBL/GenBank/DDBJ databases">
        <title>Functional metagenomics reveals novel beta-galactosidases not predictable from gene sequences.</title>
        <authorList>
            <person name="Cheng J."/>
            <person name="Engel K."/>
            <person name="Romantsov T."/>
            <person name="Neufeld J.D."/>
            <person name="Rose D.R."/>
            <person name="Charles T.C."/>
        </authorList>
    </citation>
    <scope>NUCLEOTIDE SEQUENCE</scope>
</reference>
<evidence type="ECO:0000313" key="2">
    <source>
        <dbReference type="EMBL" id="AHN97963.1"/>
    </source>
</evidence>
<dbReference type="GO" id="GO:0016020">
    <property type="term" value="C:membrane"/>
    <property type="evidence" value="ECO:0007669"/>
    <property type="project" value="TreeGrafter"/>
</dbReference>
<dbReference type="PANTHER" id="PTHR43798">
    <property type="entry name" value="MONOACYLGLYCEROL LIPASE"/>
    <property type="match status" value="1"/>
</dbReference>
<dbReference type="EMBL" id="KF796606">
    <property type="protein sequence ID" value="AHN97963.1"/>
    <property type="molecule type" value="Genomic_DNA"/>
</dbReference>
<dbReference type="PRINTS" id="PR00111">
    <property type="entry name" value="ABHYDROLASE"/>
</dbReference>
<accession>X2LCE3</accession>
<protein>
    <submittedName>
        <fullName evidence="2">Alpha/beta fold family hydrolase</fullName>
    </submittedName>
</protein>
<dbReference type="InterPro" id="IPR029058">
    <property type="entry name" value="AB_hydrolase_fold"/>
</dbReference>
<dbReference type="AlphaFoldDB" id="X2LCE3"/>
<evidence type="ECO:0000259" key="1">
    <source>
        <dbReference type="Pfam" id="PF00561"/>
    </source>
</evidence>
<feature type="domain" description="AB hydrolase-1" evidence="1">
    <location>
        <begin position="21"/>
        <end position="131"/>
    </location>
</feature>
<dbReference type="PANTHER" id="PTHR43798:SF33">
    <property type="entry name" value="HYDROLASE, PUTATIVE (AFU_ORTHOLOGUE AFUA_2G14860)-RELATED"/>
    <property type="match status" value="1"/>
</dbReference>
<dbReference type="InterPro" id="IPR050266">
    <property type="entry name" value="AB_hydrolase_sf"/>
</dbReference>
<dbReference type="InterPro" id="IPR000073">
    <property type="entry name" value="AB_hydrolase_1"/>
</dbReference>
<name>X2LCE3_9BACT</name>
<proteinExistence type="predicted"/>
<dbReference type="SUPFAM" id="SSF53474">
    <property type="entry name" value="alpha/beta-Hydrolases"/>
    <property type="match status" value="1"/>
</dbReference>
<keyword evidence="2" id="KW-0378">Hydrolase</keyword>
<dbReference type="Pfam" id="PF00561">
    <property type="entry name" value="Abhydrolase_1"/>
    <property type="match status" value="1"/>
</dbReference>
<organism evidence="2">
    <name type="scientific">uncultured bacterium lac160</name>
    <dbReference type="NCBI Taxonomy" id="1447241"/>
    <lineage>
        <taxon>Bacteria</taxon>
        <taxon>environmental samples</taxon>
    </lineage>
</organism>